<feature type="active site" description="Proton acceptor" evidence="2">
    <location>
        <position position="128"/>
    </location>
</feature>
<accession>A0A3R9PMS3</accession>
<feature type="active site" description="Proton donor" evidence="2">
    <location>
        <position position="42"/>
    </location>
</feature>
<evidence type="ECO:0000313" key="4">
    <source>
        <dbReference type="Proteomes" id="UP000275076"/>
    </source>
</evidence>
<evidence type="ECO:0000313" key="3">
    <source>
        <dbReference type="EMBL" id="RSL34226.1"/>
    </source>
</evidence>
<dbReference type="InterPro" id="IPR009097">
    <property type="entry name" value="Cyclic_Pdiesterase"/>
</dbReference>
<evidence type="ECO:0000256" key="1">
    <source>
        <dbReference type="ARBA" id="ARBA00022801"/>
    </source>
</evidence>
<evidence type="ECO:0000256" key="2">
    <source>
        <dbReference type="HAMAP-Rule" id="MF_01940"/>
    </source>
</evidence>
<reference evidence="3 4" key="1">
    <citation type="submission" date="2018-10" db="EMBL/GenBank/DDBJ databases">
        <title>Draft genome sequence of Bacillus salarius IM0101, isolated from a hypersaline soil in Inner Mongolia, China.</title>
        <authorList>
            <person name="Yamprayoonswat W."/>
            <person name="Boonvisut S."/>
            <person name="Jumpathong W."/>
            <person name="Sittihan S."/>
            <person name="Ruangsuj P."/>
            <person name="Wanthongcharoen S."/>
            <person name="Thongpramul N."/>
            <person name="Pimmason S."/>
            <person name="Yu B."/>
            <person name="Yasawong M."/>
        </authorList>
    </citation>
    <scope>NUCLEOTIDE SEQUENCE [LARGE SCALE GENOMIC DNA]</scope>
    <source>
        <strain evidence="3 4">IM0101</strain>
    </source>
</reference>
<dbReference type="GO" id="GO:0004113">
    <property type="term" value="F:2',3'-cyclic-nucleotide 3'-phosphodiesterase activity"/>
    <property type="evidence" value="ECO:0007669"/>
    <property type="project" value="InterPro"/>
</dbReference>
<dbReference type="EC" id="3.1.4.58" evidence="2"/>
<proteinExistence type="inferred from homology"/>
<feature type="short sequence motif" description="HXTX 1" evidence="2">
    <location>
        <begin position="42"/>
        <end position="45"/>
    </location>
</feature>
<keyword evidence="1 2" id="KW-0378">Hydrolase</keyword>
<keyword evidence="4" id="KW-1185">Reference proteome</keyword>
<dbReference type="OrthoDB" id="9789350at2"/>
<dbReference type="GO" id="GO:0008664">
    <property type="term" value="F:RNA 2',3'-cyclic 3'-phosphodiesterase activity"/>
    <property type="evidence" value="ECO:0007669"/>
    <property type="project" value="UniProtKB-EC"/>
</dbReference>
<dbReference type="RefSeq" id="WP_125555050.1">
    <property type="nucleotide sequence ID" value="NZ_RBVX01000004.1"/>
</dbReference>
<dbReference type="PANTHER" id="PTHR35561">
    <property type="entry name" value="RNA 2',3'-CYCLIC PHOSPHODIESTERASE"/>
    <property type="match status" value="1"/>
</dbReference>
<dbReference type="NCBIfam" id="TIGR02258">
    <property type="entry name" value="2_5_ligase"/>
    <property type="match status" value="1"/>
</dbReference>
<sequence length="184" mass="21585">MDSHYFLALPLPVEEKRRITRWKEEAKPYLSFKKWVHEKDYHITLFFLGSMNSHQVKKISEAMSNIAAIASPFIISGGGVGYFGRADTPKVCWVGSRLTPRLAEIQAQISAKCVEHGFNEEKRQYRPHITIARKWTGDNSFQKQWENVPELYDFDWEIDHFVLYKTHLNQEPKYEVLERFSFGG</sequence>
<dbReference type="Pfam" id="PF13563">
    <property type="entry name" value="2_5_RNA_ligase2"/>
    <property type="match status" value="1"/>
</dbReference>
<comment type="function">
    <text evidence="2">Hydrolyzes RNA 2',3'-cyclic phosphodiester to an RNA 2'-phosphomonoester.</text>
</comment>
<organism evidence="3 4">
    <name type="scientific">Salibacterium salarium</name>
    <dbReference type="NCBI Taxonomy" id="284579"/>
    <lineage>
        <taxon>Bacteria</taxon>
        <taxon>Bacillati</taxon>
        <taxon>Bacillota</taxon>
        <taxon>Bacilli</taxon>
        <taxon>Bacillales</taxon>
        <taxon>Bacillaceae</taxon>
    </lineage>
</organism>
<dbReference type="InterPro" id="IPR004175">
    <property type="entry name" value="RNA_CPDase"/>
</dbReference>
<dbReference type="EMBL" id="RBVX01000004">
    <property type="protein sequence ID" value="RSL34226.1"/>
    <property type="molecule type" value="Genomic_DNA"/>
</dbReference>
<protein>
    <recommendedName>
        <fullName evidence="2">RNA 2',3'-cyclic phosphodiesterase</fullName>
        <shortName evidence="2">RNA 2',3'-CPDase</shortName>
        <ecNumber evidence="2">3.1.4.58</ecNumber>
    </recommendedName>
</protein>
<dbReference type="AlphaFoldDB" id="A0A3R9PMS3"/>
<dbReference type="HAMAP" id="MF_01940">
    <property type="entry name" value="RNA_CPDase"/>
    <property type="match status" value="1"/>
</dbReference>
<comment type="similarity">
    <text evidence="2">Belongs to the 2H phosphoesterase superfamily. ThpR family.</text>
</comment>
<dbReference type="PANTHER" id="PTHR35561:SF1">
    <property type="entry name" value="RNA 2',3'-CYCLIC PHOSPHODIESTERASE"/>
    <property type="match status" value="1"/>
</dbReference>
<gene>
    <name evidence="3" type="primary">thpR</name>
    <name evidence="3" type="ORF">D7Z54_06605</name>
</gene>
<dbReference type="Gene3D" id="3.90.1140.10">
    <property type="entry name" value="Cyclic phosphodiesterase"/>
    <property type="match status" value="1"/>
</dbReference>
<name>A0A3R9PMS3_9BACI</name>
<feature type="short sequence motif" description="HXTX 2" evidence="2">
    <location>
        <begin position="128"/>
        <end position="131"/>
    </location>
</feature>
<comment type="caution">
    <text evidence="3">The sequence shown here is derived from an EMBL/GenBank/DDBJ whole genome shotgun (WGS) entry which is preliminary data.</text>
</comment>
<comment type="catalytic activity">
    <reaction evidence="2">
        <text>a 3'-end 2',3'-cyclophospho-ribonucleotide-RNA + H2O = a 3'-end 2'-phospho-ribonucleotide-RNA + H(+)</text>
        <dbReference type="Rhea" id="RHEA:11828"/>
        <dbReference type="Rhea" id="RHEA-COMP:10464"/>
        <dbReference type="Rhea" id="RHEA-COMP:17353"/>
        <dbReference type="ChEBI" id="CHEBI:15377"/>
        <dbReference type="ChEBI" id="CHEBI:15378"/>
        <dbReference type="ChEBI" id="CHEBI:83064"/>
        <dbReference type="ChEBI" id="CHEBI:173113"/>
        <dbReference type="EC" id="3.1.4.58"/>
    </reaction>
</comment>
<dbReference type="Proteomes" id="UP000275076">
    <property type="component" value="Unassembled WGS sequence"/>
</dbReference>
<dbReference type="SUPFAM" id="SSF55144">
    <property type="entry name" value="LigT-like"/>
    <property type="match status" value="1"/>
</dbReference>